<dbReference type="PANTHER" id="PTHR45947:SF3">
    <property type="entry name" value="SULFOQUINOVOSYL TRANSFERASE SQD2"/>
    <property type="match status" value="1"/>
</dbReference>
<dbReference type="OrthoDB" id="509705at2"/>
<dbReference type="Pfam" id="PF13439">
    <property type="entry name" value="Glyco_transf_4"/>
    <property type="match status" value="1"/>
</dbReference>
<evidence type="ECO:0000256" key="2">
    <source>
        <dbReference type="ARBA" id="ARBA00022679"/>
    </source>
</evidence>
<keyword evidence="8" id="KW-1185">Reference proteome</keyword>
<dbReference type="RefSeq" id="WP_030446353.1">
    <property type="nucleotide sequence ID" value="NZ_AP023354.1"/>
</dbReference>
<reference evidence="7" key="1">
    <citation type="submission" date="2020-08" db="EMBL/GenBank/DDBJ databases">
        <title>Whole genome shotgun sequence of Actinocatenispora sera NBRC 101916.</title>
        <authorList>
            <person name="Komaki H."/>
            <person name="Tamura T."/>
        </authorList>
    </citation>
    <scope>NUCLEOTIDE SEQUENCE</scope>
    <source>
        <strain evidence="7">NBRC 101916</strain>
    </source>
</reference>
<feature type="transmembrane region" description="Helical" evidence="4">
    <location>
        <begin position="131"/>
        <end position="153"/>
    </location>
</feature>
<feature type="transmembrane region" description="Helical" evidence="4">
    <location>
        <begin position="47"/>
        <end position="67"/>
    </location>
</feature>
<feature type="transmembrane region" description="Helical" evidence="4">
    <location>
        <begin position="99"/>
        <end position="119"/>
    </location>
</feature>
<feature type="region of interest" description="Disordered" evidence="3">
    <location>
        <begin position="279"/>
        <end position="356"/>
    </location>
</feature>
<feature type="domain" description="Glycosyltransferase subfamily 4-like N-terminal" evidence="6">
    <location>
        <begin position="373"/>
        <end position="549"/>
    </location>
</feature>
<keyword evidence="2" id="KW-0808">Transferase</keyword>
<evidence type="ECO:0000256" key="1">
    <source>
        <dbReference type="ARBA" id="ARBA00022676"/>
    </source>
</evidence>
<dbReference type="AlphaFoldDB" id="A0A810L9H4"/>
<feature type="transmembrane region" description="Helical" evidence="4">
    <location>
        <begin position="6"/>
        <end position="27"/>
    </location>
</feature>
<evidence type="ECO:0000256" key="4">
    <source>
        <dbReference type="SAM" id="Phobius"/>
    </source>
</evidence>
<feature type="transmembrane region" description="Helical" evidence="4">
    <location>
        <begin position="187"/>
        <end position="210"/>
    </location>
</feature>
<evidence type="ECO:0000259" key="6">
    <source>
        <dbReference type="Pfam" id="PF13439"/>
    </source>
</evidence>
<dbReference type="GO" id="GO:1901137">
    <property type="term" value="P:carbohydrate derivative biosynthetic process"/>
    <property type="evidence" value="ECO:0007669"/>
    <property type="project" value="UniProtKB-ARBA"/>
</dbReference>
<keyword evidence="1" id="KW-0328">Glycosyltransferase</keyword>
<dbReference type="GO" id="GO:0016758">
    <property type="term" value="F:hexosyltransferase activity"/>
    <property type="evidence" value="ECO:0007669"/>
    <property type="project" value="TreeGrafter"/>
</dbReference>
<protein>
    <submittedName>
        <fullName evidence="7">Glucosyltransferase</fullName>
    </submittedName>
</protein>
<dbReference type="InterPro" id="IPR001296">
    <property type="entry name" value="Glyco_trans_1"/>
</dbReference>
<keyword evidence="4" id="KW-0812">Transmembrane</keyword>
<dbReference type="EMBL" id="AP023354">
    <property type="protein sequence ID" value="BCJ30961.1"/>
    <property type="molecule type" value="Genomic_DNA"/>
</dbReference>
<keyword evidence="4" id="KW-1133">Transmembrane helix</keyword>
<feature type="transmembrane region" description="Helical" evidence="4">
    <location>
        <begin position="73"/>
        <end position="92"/>
    </location>
</feature>
<dbReference type="InterPro" id="IPR028098">
    <property type="entry name" value="Glyco_trans_4-like_N"/>
</dbReference>
<feature type="transmembrane region" description="Helical" evidence="4">
    <location>
        <begin position="222"/>
        <end position="242"/>
    </location>
</feature>
<feature type="transmembrane region" description="Helical" evidence="4">
    <location>
        <begin position="254"/>
        <end position="274"/>
    </location>
</feature>
<sequence>MTAVAIVLALAGAVAYALAAHVQHAAVRTACAPGRGRLARLVRQRRWFGGLLLIGVGAGLHSAALGLAPLSVVQPLGVLAVVLVAALSAVTARRWPGGVTLTAIGATTAAVGGFVLLTSGQARDTVISDVAIGRTALLAAAGVAVLGALAPLVRGRARCLALATAGGLAYGFVSVSTRVVVQRLLVGGIGAVPVLVLVGLVVALLVGGALIQLGYASGPPTVVVACLTMADPFFAVLVGAVLLGEGAAMSPATVAGQVALALVAAGGVVLLARFHPDAAPRPARDGGEPAALPGGSQSPAPTGDRAPAGGENAVSRGDKAGHGLPAGVPGAGGSNGSRTTATAPSRTREQTVNGGDSAARRIVVGADTFVPDVNGAARFSYRLATGLAARGHEVHVLAPSPDGAAGVSMMEGVFVHRVRARRTPFHPTFRFCPPWQASAAADDLLAELAPDVVHIQSHMLIGRALSVAANRHRVPLVATNHFMPENLFGYLRLPGVLHDAARSAAWRDAARVFHRAVAVTAPTQRAVELLQENGIEHAEAVSCGIDLDRFEARRAPDAEVPTVLFVGRLDAEKRVDELIRALALLPAALPLDVELVGTGSRRDEWQRLAADLGVGDRVRFSGFVPDDELPAAYERADIFCIPGIAELQSLVTMEAMAAGRPVVAADAMALPHLVRNGDNGWLYQPGDVAGLASRLGMLAADPQLRVRMGAAGRRRVEQHAVPATLRRYEEIYAQVLGERVAEPALAA</sequence>
<evidence type="ECO:0000313" key="8">
    <source>
        <dbReference type="Proteomes" id="UP000680750"/>
    </source>
</evidence>
<organism evidence="7 8">
    <name type="scientific">Actinocatenispora sera</name>
    <dbReference type="NCBI Taxonomy" id="390989"/>
    <lineage>
        <taxon>Bacteria</taxon>
        <taxon>Bacillati</taxon>
        <taxon>Actinomycetota</taxon>
        <taxon>Actinomycetes</taxon>
        <taxon>Micromonosporales</taxon>
        <taxon>Micromonosporaceae</taxon>
        <taxon>Actinocatenispora</taxon>
    </lineage>
</organism>
<dbReference type="InterPro" id="IPR050194">
    <property type="entry name" value="Glycosyltransferase_grp1"/>
</dbReference>
<dbReference type="Pfam" id="PF00534">
    <property type="entry name" value="Glycos_transf_1"/>
    <property type="match status" value="1"/>
</dbReference>
<keyword evidence="4" id="KW-0472">Membrane</keyword>
<dbReference type="Gene3D" id="3.40.50.2000">
    <property type="entry name" value="Glycogen Phosphorylase B"/>
    <property type="match status" value="2"/>
</dbReference>
<accession>A0A810L9H4</accession>
<dbReference type="Proteomes" id="UP000680750">
    <property type="component" value="Chromosome"/>
</dbReference>
<dbReference type="PANTHER" id="PTHR45947">
    <property type="entry name" value="SULFOQUINOVOSYL TRANSFERASE SQD2"/>
    <property type="match status" value="1"/>
</dbReference>
<proteinExistence type="predicted"/>
<gene>
    <name evidence="7" type="ORF">Asera_50690</name>
</gene>
<name>A0A810L9H4_9ACTN</name>
<dbReference type="KEGG" id="aser:Asera_50690"/>
<dbReference type="SUPFAM" id="SSF53756">
    <property type="entry name" value="UDP-Glycosyltransferase/glycogen phosphorylase"/>
    <property type="match status" value="1"/>
</dbReference>
<feature type="domain" description="Glycosyl transferase family 1" evidence="5">
    <location>
        <begin position="556"/>
        <end position="715"/>
    </location>
</feature>
<evidence type="ECO:0000259" key="5">
    <source>
        <dbReference type="Pfam" id="PF00534"/>
    </source>
</evidence>
<evidence type="ECO:0000256" key="3">
    <source>
        <dbReference type="SAM" id="MobiDB-lite"/>
    </source>
</evidence>
<evidence type="ECO:0000313" key="7">
    <source>
        <dbReference type="EMBL" id="BCJ30961.1"/>
    </source>
</evidence>